<dbReference type="EMBL" id="JACGWK010000217">
    <property type="protein sequence ID" value="KAL0302769.1"/>
    <property type="molecule type" value="Genomic_DNA"/>
</dbReference>
<accession>A0AAW2K8P8</accession>
<sequence length="79" mass="8462">MRLAMSSNVVCWCGAVPATSIIVAEDGGERRTVAAVLVCRRRCLVGCGSGTSADAFWRMGVVVSSPRKGRGLGRFRKQF</sequence>
<evidence type="ECO:0008006" key="2">
    <source>
        <dbReference type="Google" id="ProtNLM"/>
    </source>
</evidence>
<gene>
    <name evidence="1" type="ORF">Sangu_3079300</name>
</gene>
<reference evidence="1" key="1">
    <citation type="submission" date="2020-06" db="EMBL/GenBank/DDBJ databases">
        <authorList>
            <person name="Li T."/>
            <person name="Hu X."/>
            <person name="Zhang T."/>
            <person name="Song X."/>
            <person name="Zhang H."/>
            <person name="Dai N."/>
            <person name="Sheng W."/>
            <person name="Hou X."/>
            <person name="Wei L."/>
        </authorList>
    </citation>
    <scope>NUCLEOTIDE SEQUENCE</scope>
    <source>
        <strain evidence="1">G01</strain>
        <tissue evidence="1">Leaf</tissue>
    </source>
</reference>
<evidence type="ECO:0000313" key="1">
    <source>
        <dbReference type="EMBL" id="KAL0302769.1"/>
    </source>
</evidence>
<comment type="caution">
    <text evidence="1">The sequence shown here is derived from an EMBL/GenBank/DDBJ whole genome shotgun (WGS) entry which is preliminary data.</text>
</comment>
<protein>
    <recommendedName>
        <fullName evidence="2">Secreted protein</fullName>
    </recommendedName>
</protein>
<proteinExistence type="predicted"/>
<name>A0AAW2K8P8_9LAMI</name>
<dbReference type="AlphaFoldDB" id="A0AAW2K8P8"/>
<reference evidence="1" key="2">
    <citation type="journal article" date="2024" name="Plant">
        <title>Genomic evolution and insights into agronomic trait innovations of Sesamum species.</title>
        <authorList>
            <person name="Miao H."/>
            <person name="Wang L."/>
            <person name="Qu L."/>
            <person name="Liu H."/>
            <person name="Sun Y."/>
            <person name="Le M."/>
            <person name="Wang Q."/>
            <person name="Wei S."/>
            <person name="Zheng Y."/>
            <person name="Lin W."/>
            <person name="Duan Y."/>
            <person name="Cao H."/>
            <person name="Xiong S."/>
            <person name="Wang X."/>
            <person name="Wei L."/>
            <person name="Li C."/>
            <person name="Ma Q."/>
            <person name="Ju M."/>
            <person name="Zhao R."/>
            <person name="Li G."/>
            <person name="Mu C."/>
            <person name="Tian Q."/>
            <person name="Mei H."/>
            <person name="Zhang T."/>
            <person name="Gao T."/>
            <person name="Zhang H."/>
        </authorList>
    </citation>
    <scope>NUCLEOTIDE SEQUENCE</scope>
    <source>
        <strain evidence="1">G01</strain>
    </source>
</reference>
<organism evidence="1">
    <name type="scientific">Sesamum angustifolium</name>
    <dbReference type="NCBI Taxonomy" id="2727405"/>
    <lineage>
        <taxon>Eukaryota</taxon>
        <taxon>Viridiplantae</taxon>
        <taxon>Streptophyta</taxon>
        <taxon>Embryophyta</taxon>
        <taxon>Tracheophyta</taxon>
        <taxon>Spermatophyta</taxon>
        <taxon>Magnoliopsida</taxon>
        <taxon>eudicotyledons</taxon>
        <taxon>Gunneridae</taxon>
        <taxon>Pentapetalae</taxon>
        <taxon>asterids</taxon>
        <taxon>lamiids</taxon>
        <taxon>Lamiales</taxon>
        <taxon>Pedaliaceae</taxon>
        <taxon>Sesamum</taxon>
    </lineage>
</organism>